<dbReference type="AlphaFoldDB" id="A0A9N9JFQ2"/>
<dbReference type="Proteomes" id="UP000789759">
    <property type="component" value="Unassembled WGS sequence"/>
</dbReference>
<reference evidence="1" key="1">
    <citation type="submission" date="2021-06" db="EMBL/GenBank/DDBJ databases">
        <authorList>
            <person name="Kallberg Y."/>
            <person name="Tangrot J."/>
            <person name="Rosling A."/>
        </authorList>
    </citation>
    <scope>NUCLEOTIDE SEQUENCE</scope>
    <source>
        <strain evidence="1">FL966</strain>
    </source>
</reference>
<organism evidence="1 2">
    <name type="scientific">Cetraspora pellucida</name>
    <dbReference type="NCBI Taxonomy" id="1433469"/>
    <lineage>
        <taxon>Eukaryota</taxon>
        <taxon>Fungi</taxon>
        <taxon>Fungi incertae sedis</taxon>
        <taxon>Mucoromycota</taxon>
        <taxon>Glomeromycotina</taxon>
        <taxon>Glomeromycetes</taxon>
        <taxon>Diversisporales</taxon>
        <taxon>Gigasporaceae</taxon>
        <taxon>Cetraspora</taxon>
    </lineage>
</organism>
<comment type="caution">
    <text evidence="1">The sequence shown here is derived from an EMBL/GenBank/DDBJ whole genome shotgun (WGS) entry which is preliminary data.</text>
</comment>
<accession>A0A9N9JFQ2</accession>
<feature type="non-terminal residue" evidence="1">
    <location>
        <position position="1"/>
    </location>
</feature>
<proteinExistence type="predicted"/>
<keyword evidence="2" id="KW-1185">Reference proteome</keyword>
<name>A0A9N9JFQ2_9GLOM</name>
<evidence type="ECO:0000313" key="1">
    <source>
        <dbReference type="EMBL" id="CAG8780057.1"/>
    </source>
</evidence>
<gene>
    <name evidence="1" type="ORF">CPELLU_LOCUS16333</name>
</gene>
<protein>
    <submittedName>
        <fullName evidence="1">444_t:CDS:1</fullName>
    </submittedName>
</protein>
<evidence type="ECO:0000313" key="2">
    <source>
        <dbReference type="Proteomes" id="UP000789759"/>
    </source>
</evidence>
<dbReference type="EMBL" id="CAJVQA010023843">
    <property type="protein sequence ID" value="CAG8780057.1"/>
    <property type="molecule type" value="Genomic_DNA"/>
</dbReference>
<sequence>CNNPIEDHKHSTDAELTQTSWIRIATHANSEPTPSVDSQKSTKFPSNCINDSVSYRSIPLLYLINSAKIENVVQKKESLTVAPIHSNMIRYVFLFFLQTQSLDSIQISSSYTRNNEELHLVEQYLFVTCLKSHKGDIKALIPSHNTDQLFASTDGMPSVRMTSS</sequence>